<feature type="compositionally biased region" description="Low complexity" evidence="1">
    <location>
        <begin position="228"/>
        <end position="240"/>
    </location>
</feature>
<feature type="compositionally biased region" description="Polar residues" evidence="1">
    <location>
        <begin position="207"/>
        <end position="227"/>
    </location>
</feature>
<keyword evidence="3" id="KW-1185">Reference proteome</keyword>
<evidence type="ECO:0000313" key="2">
    <source>
        <dbReference type="EMBL" id="KAF2404995.1"/>
    </source>
</evidence>
<feature type="region of interest" description="Disordered" evidence="1">
    <location>
        <begin position="311"/>
        <end position="387"/>
    </location>
</feature>
<feature type="compositionally biased region" description="Basic and acidic residues" evidence="1">
    <location>
        <begin position="175"/>
        <end position="187"/>
    </location>
</feature>
<evidence type="ECO:0000313" key="3">
    <source>
        <dbReference type="Proteomes" id="UP000799640"/>
    </source>
</evidence>
<accession>A0A6G1IAI2</accession>
<dbReference type="PANTHER" id="PTHR42084">
    <property type="entry name" value="YALI0E26631P"/>
    <property type="match status" value="1"/>
</dbReference>
<name>A0A6G1IAI2_9PEZI</name>
<dbReference type="AlphaFoldDB" id="A0A6G1IAI2"/>
<sequence length="625" mass="68183">MSQDLFAAFANDLNLQPSSTPPTASKSGSTHKYPLSAFDSIASNPCPSTSHQQKLIDGFPTPEKKKDAKAAIADDDDWGDWSAPAAPVATTTARNLGSSSVQKDSDVLFDADAEATDEDDDFGDFVGENPDPVTIKKQDVSKDPFDAFKGTEFKPQTPQGKGKQPTSDFGDLLDFDNHGFRPSDAEPAKSSFSAASSEMISDPWPTQPYTASVSNQLSLNVAQEDNVSASSASKAGGAPSPSMPTPHAGTASRPGIIKIPTDVFLQTVTNPAGFIFLPDKLKSKPKVEQSSSIWDIDEPTSNTSTAALRAAPVPNTQSPHVTSGPWALPLSVPANRPSEPRTTENAPPKDLDTAPEPTSRLPQTTQGGTLDDVDDWGDWDSPEPSKKDLQALENFVSPLSKPDPRLRTGPPTDIPPPGQILSIFPPLLASIQDKFLRQVATLSPDGRDEAYSSEITLHYIIGYLELVRVCARIVTGREFRWHRDTHLQNNMRVGPAGRSQNSMKLMNIARPERELQDAMAQSCIEEWTELVGKVRAAVLLLKKHGFKQKAELAVPPKLDAKFSKSFNGEVERDVCGLCGLHRTERLERIDMDDFDGFGEWWREDLSMHRTCGKFYEENRAAMMRG</sequence>
<feature type="compositionally biased region" description="Low complexity" evidence="1">
    <location>
        <begin position="188"/>
        <end position="197"/>
    </location>
</feature>
<feature type="compositionally biased region" description="Basic and acidic residues" evidence="1">
    <location>
        <begin position="338"/>
        <end position="352"/>
    </location>
</feature>
<feature type="region of interest" description="Disordered" evidence="1">
    <location>
        <begin position="115"/>
        <end position="254"/>
    </location>
</feature>
<dbReference type="OrthoDB" id="5420391at2759"/>
<evidence type="ECO:0000256" key="1">
    <source>
        <dbReference type="SAM" id="MobiDB-lite"/>
    </source>
</evidence>
<reference evidence="2" key="1">
    <citation type="journal article" date="2020" name="Stud. Mycol.">
        <title>101 Dothideomycetes genomes: a test case for predicting lifestyles and emergence of pathogens.</title>
        <authorList>
            <person name="Haridas S."/>
            <person name="Albert R."/>
            <person name="Binder M."/>
            <person name="Bloem J."/>
            <person name="Labutti K."/>
            <person name="Salamov A."/>
            <person name="Andreopoulos B."/>
            <person name="Baker S."/>
            <person name="Barry K."/>
            <person name="Bills G."/>
            <person name="Bluhm B."/>
            <person name="Cannon C."/>
            <person name="Castanera R."/>
            <person name="Culley D."/>
            <person name="Daum C."/>
            <person name="Ezra D."/>
            <person name="Gonzalez J."/>
            <person name="Henrissat B."/>
            <person name="Kuo A."/>
            <person name="Liang C."/>
            <person name="Lipzen A."/>
            <person name="Lutzoni F."/>
            <person name="Magnuson J."/>
            <person name="Mondo S."/>
            <person name="Nolan M."/>
            <person name="Ohm R."/>
            <person name="Pangilinan J."/>
            <person name="Park H.-J."/>
            <person name="Ramirez L."/>
            <person name="Alfaro M."/>
            <person name="Sun H."/>
            <person name="Tritt A."/>
            <person name="Yoshinaga Y."/>
            <person name="Zwiers L.-H."/>
            <person name="Turgeon B."/>
            <person name="Goodwin S."/>
            <person name="Spatafora J."/>
            <person name="Crous P."/>
            <person name="Grigoriev I."/>
        </authorList>
    </citation>
    <scope>NUCLEOTIDE SEQUENCE</scope>
    <source>
        <strain evidence="2">CBS 262.69</strain>
    </source>
</reference>
<proteinExistence type="predicted"/>
<dbReference type="Proteomes" id="UP000799640">
    <property type="component" value="Unassembled WGS sequence"/>
</dbReference>
<protein>
    <submittedName>
        <fullName evidence="2">Uncharacterized protein</fullName>
    </submittedName>
</protein>
<gene>
    <name evidence="2" type="ORF">EJ06DRAFT_525573</name>
</gene>
<feature type="region of interest" description="Disordered" evidence="1">
    <location>
        <begin position="13"/>
        <end position="84"/>
    </location>
</feature>
<feature type="compositionally biased region" description="Polar residues" evidence="1">
    <location>
        <begin position="41"/>
        <end position="53"/>
    </location>
</feature>
<dbReference type="EMBL" id="ML996687">
    <property type="protein sequence ID" value="KAF2404995.1"/>
    <property type="molecule type" value="Genomic_DNA"/>
</dbReference>
<organism evidence="2 3">
    <name type="scientific">Trichodelitschia bisporula</name>
    <dbReference type="NCBI Taxonomy" id="703511"/>
    <lineage>
        <taxon>Eukaryota</taxon>
        <taxon>Fungi</taxon>
        <taxon>Dikarya</taxon>
        <taxon>Ascomycota</taxon>
        <taxon>Pezizomycotina</taxon>
        <taxon>Dothideomycetes</taxon>
        <taxon>Dothideomycetes incertae sedis</taxon>
        <taxon>Phaeotrichales</taxon>
        <taxon>Phaeotrichaceae</taxon>
        <taxon>Trichodelitschia</taxon>
    </lineage>
</organism>
<feature type="compositionally biased region" description="Basic and acidic residues" evidence="1">
    <location>
        <begin position="134"/>
        <end position="152"/>
    </location>
</feature>
<feature type="compositionally biased region" description="Acidic residues" evidence="1">
    <location>
        <begin position="371"/>
        <end position="381"/>
    </location>
</feature>
<dbReference type="PANTHER" id="PTHR42084:SF1">
    <property type="entry name" value="SERINE_THREONINE-PROTEIN KINASE PPK6"/>
    <property type="match status" value="1"/>
</dbReference>
<feature type="compositionally biased region" description="Polar residues" evidence="1">
    <location>
        <begin position="154"/>
        <end position="167"/>
    </location>
</feature>
<feature type="compositionally biased region" description="Polar residues" evidence="1">
    <location>
        <begin position="13"/>
        <end position="30"/>
    </location>
</feature>